<sequence length="199" mass="22455">MYTYNSRNSIILQAATTVLSHRNNGGDVARLVVIQKCMEELVDIVHERRKYDKKLLDYVKQETLRQFEHYKKPGSKSNVIKFVERCTDLCWSMVIKAPSMVLVYDQPEGVPIDKNMFTVYTKQGPIIDFVVWPALILRTDGPILAKGAAQGKELEPNGYKGTKIDSESKGNLTLTTTKTAISVKGETGTNRVNWDNIKS</sequence>
<dbReference type="EMBL" id="CAJPWZ010002756">
    <property type="protein sequence ID" value="CAG2245043.1"/>
    <property type="molecule type" value="Genomic_DNA"/>
</dbReference>
<dbReference type="Pfam" id="PF16026">
    <property type="entry name" value="MIEAP"/>
    <property type="match status" value="1"/>
</dbReference>
<dbReference type="Proteomes" id="UP000683360">
    <property type="component" value="Unassembled WGS sequence"/>
</dbReference>
<evidence type="ECO:0000313" key="2">
    <source>
        <dbReference type="EMBL" id="CAG2245043.1"/>
    </source>
</evidence>
<feature type="domain" description="Mitochondria-eating protein C-terminal" evidence="1">
    <location>
        <begin position="54"/>
        <end position="149"/>
    </location>
</feature>
<comment type="caution">
    <text evidence="2">The sequence shown here is derived from an EMBL/GenBank/DDBJ whole genome shotgun (WGS) entry which is preliminary data.</text>
</comment>
<keyword evidence="3" id="KW-1185">Reference proteome</keyword>
<name>A0A8S3UUW2_MYTED</name>
<proteinExistence type="predicted"/>
<evidence type="ECO:0000259" key="1">
    <source>
        <dbReference type="Pfam" id="PF16026"/>
    </source>
</evidence>
<dbReference type="AlphaFoldDB" id="A0A8S3UUW2"/>
<gene>
    <name evidence="2" type="ORF">MEDL_57057</name>
</gene>
<dbReference type="InterPro" id="IPR031981">
    <property type="entry name" value="MIEAP_C"/>
</dbReference>
<accession>A0A8S3UUW2</accession>
<organism evidence="2 3">
    <name type="scientific">Mytilus edulis</name>
    <name type="common">Blue mussel</name>
    <dbReference type="NCBI Taxonomy" id="6550"/>
    <lineage>
        <taxon>Eukaryota</taxon>
        <taxon>Metazoa</taxon>
        <taxon>Spiralia</taxon>
        <taxon>Lophotrochozoa</taxon>
        <taxon>Mollusca</taxon>
        <taxon>Bivalvia</taxon>
        <taxon>Autobranchia</taxon>
        <taxon>Pteriomorphia</taxon>
        <taxon>Mytilida</taxon>
        <taxon>Mytiloidea</taxon>
        <taxon>Mytilidae</taxon>
        <taxon>Mytilinae</taxon>
        <taxon>Mytilus</taxon>
    </lineage>
</organism>
<reference evidence="2" key="1">
    <citation type="submission" date="2021-03" db="EMBL/GenBank/DDBJ databases">
        <authorList>
            <person name="Bekaert M."/>
        </authorList>
    </citation>
    <scope>NUCLEOTIDE SEQUENCE</scope>
</reference>
<dbReference type="OrthoDB" id="6151058at2759"/>
<protein>
    <recommendedName>
        <fullName evidence="1">Mitochondria-eating protein C-terminal domain-containing protein</fullName>
    </recommendedName>
</protein>
<evidence type="ECO:0000313" key="3">
    <source>
        <dbReference type="Proteomes" id="UP000683360"/>
    </source>
</evidence>